<dbReference type="InterPro" id="IPR036097">
    <property type="entry name" value="HisK_dim/P_sf"/>
</dbReference>
<evidence type="ECO:0000256" key="7">
    <source>
        <dbReference type="ARBA" id="ARBA00022840"/>
    </source>
</evidence>
<evidence type="ECO:0000256" key="3">
    <source>
        <dbReference type="ARBA" id="ARBA00022553"/>
    </source>
</evidence>
<evidence type="ECO:0000256" key="8">
    <source>
        <dbReference type="ARBA" id="ARBA00023012"/>
    </source>
</evidence>
<organism evidence="10 11">
    <name type="scientific">Sporolactobacillus mangiferae</name>
    <dbReference type="NCBI Taxonomy" id="2940498"/>
    <lineage>
        <taxon>Bacteria</taxon>
        <taxon>Bacillati</taxon>
        <taxon>Bacillota</taxon>
        <taxon>Bacilli</taxon>
        <taxon>Bacillales</taxon>
        <taxon>Sporolactobacillaceae</taxon>
        <taxon>Sporolactobacillus</taxon>
    </lineage>
</organism>
<keyword evidence="8" id="KW-0902">Two-component regulatory system</keyword>
<dbReference type="EMBL" id="JAMAST010000001">
    <property type="protein sequence ID" value="MCL1630396.1"/>
    <property type="molecule type" value="Genomic_DNA"/>
</dbReference>
<dbReference type="SUPFAM" id="SSF55874">
    <property type="entry name" value="ATPase domain of HSP90 chaperone/DNA topoisomerase II/histidine kinase"/>
    <property type="match status" value="1"/>
</dbReference>
<dbReference type="PANTHER" id="PTHR43711">
    <property type="entry name" value="TWO-COMPONENT HISTIDINE KINASE"/>
    <property type="match status" value="1"/>
</dbReference>
<dbReference type="PROSITE" id="PS50109">
    <property type="entry name" value="HIS_KIN"/>
    <property type="match status" value="1"/>
</dbReference>
<dbReference type="Proteomes" id="UP001203004">
    <property type="component" value="Unassembled WGS sequence"/>
</dbReference>
<gene>
    <name evidence="10" type="ORF">M3N64_00320</name>
</gene>
<dbReference type="PANTHER" id="PTHR43711:SF1">
    <property type="entry name" value="HISTIDINE KINASE 1"/>
    <property type="match status" value="1"/>
</dbReference>
<dbReference type="GO" id="GO:0016301">
    <property type="term" value="F:kinase activity"/>
    <property type="evidence" value="ECO:0007669"/>
    <property type="project" value="UniProtKB-KW"/>
</dbReference>
<accession>A0ABT0M6B2</accession>
<dbReference type="InterPro" id="IPR003661">
    <property type="entry name" value="HisK_dim/P_dom"/>
</dbReference>
<evidence type="ECO:0000313" key="10">
    <source>
        <dbReference type="EMBL" id="MCL1630396.1"/>
    </source>
</evidence>
<dbReference type="Pfam" id="PF00512">
    <property type="entry name" value="HisKA"/>
    <property type="match status" value="1"/>
</dbReference>
<dbReference type="PRINTS" id="PR00344">
    <property type="entry name" value="BCTRLSENSOR"/>
</dbReference>
<keyword evidence="6 10" id="KW-0418">Kinase</keyword>
<keyword evidence="5" id="KW-0547">Nucleotide-binding</keyword>
<evidence type="ECO:0000256" key="5">
    <source>
        <dbReference type="ARBA" id="ARBA00022741"/>
    </source>
</evidence>
<evidence type="ECO:0000256" key="4">
    <source>
        <dbReference type="ARBA" id="ARBA00022679"/>
    </source>
</evidence>
<dbReference type="Gene3D" id="3.30.565.10">
    <property type="entry name" value="Histidine kinase-like ATPase, C-terminal domain"/>
    <property type="match status" value="1"/>
</dbReference>
<dbReference type="RefSeq" id="WP_249094532.1">
    <property type="nucleotide sequence ID" value="NZ_JAMAST010000001.1"/>
</dbReference>
<dbReference type="SMART" id="SM00388">
    <property type="entry name" value="HisKA"/>
    <property type="match status" value="1"/>
</dbReference>
<evidence type="ECO:0000256" key="1">
    <source>
        <dbReference type="ARBA" id="ARBA00000085"/>
    </source>
</evidence>
<reference evidence="10 11" key="1">
    <citation type="submission" date="2022-05" db="EMBL/GenBank/DDBJ databases">
        <title>Sporolactobacillus sp nov CPB3-1, isolated from tree bark (Mangifera indica L.).</title>
        <authorList>
            <person name="Phuengjayaem S."/>
            <person name="Tanasupawat S."/>
        </authorList>
    </citation>
    <scope>NUCLEOTIDE SEQUENCE [LARGE SCALE GENOMIC DNA]</scope>
    <source>
        <strain evidence="10 11">CPB3-1</strain>
    </source>
</reference>
<keyword evidence="4" id="KW-0808">Transferase</keyword>
<evidence type="ECO:0000256" key="6">
    <source>
        <dbReference type="ARBA" id="ARBA00022777"/>
    </source>
</evidence>
<evidence type="ECO:0000259" key="9">
    <source>
        <dbReference type="PROSITE" id="PS50109"/>
    </source>
</evidence>
<protein>
    <recommendedName>
        <fullName evidence="2">histidine kinase</fullName>
        <ecNumber evidence="2">2.7.13.3</ecNumber>
    </recommendedName>
</protein>
<feature type="domain" description="Histidine kinase" evidence="9">
    <location>
        <begin position="122"/>
        <end position="327"/>
    </location>
</feature>
<name>A0ABT0M6B2_9BACL</name>
<dbReference type="InterPro" id="IPR005467">
    <property type="entry name" value="His_kinase_dom"/>
</dbReference>
<keyword evidence="3" id="KW-0597">Phosphoprotein</keyword>
<dbReference type="SMART" id="SM00387">
    <property type="entry name" value="HATPase_c"/>
    <property type="match status" value="1"/>
</dbReference>
<comment type="catalytic activity">
    <reaction evidence="1">
        <text>ATP + protein L-histidine = ADP + protein N-phospho-L-histidine.</text>
        <dbReference type="EC" id="2.7.13.3"/>
    </reaction>
</comment>
<dbReference type="InterPro" id="IPR004358">
    <property type="entry name" value="Sig_transdc_His_kin-like_C"/>
</dbReference>
<dbReference type="SUPFAM" id="SSF47384">
    <property type="entry name" value="Homodimeric domain of signal transducing histidine kinase"/>
    <property type="match status" value="1"/>
</dbReference>
<evidence type="ECO:0000313" key="11">
    <source>
        <dbReference type="Proteomes" id="UP001203004"/>
    </source>
</evidence>
<dbReference type="CDD" id="cd00082">
    <property type="entry name" value="HisKA"/>
    <property type="match status" value="1"/>
</dbReference>
<keyword evidence="11" id="KW-1185">Reference proteome</keyword>
<proteinExistence type="predicted"/>
<sequence length="328" mass="37337">MITIIYRESYLPVSEKDPGEQLSIEMRFCMEPDGHILAYNKKGQALVDRFGSHFLHFFPEDVASDAKDYLNTILESDDIVSTLLIDKLSEKDLGTFYNGFLKNGKIFLVGYRTKMFTRFAGEFVHELRNPLTVIKGFLQLCSYTKEYDKFQPVILSEVDRMYSILDNFLSMSLRKNSFRQMNPDKLCKKLVSVLSAECLVNKVAFDYDIAYSENLCRVDLNKMKQVMINLLRNALEALEGKAAEKKIIFRGSVEDYGYRFSLIDNGKGMKTEVLEKLGQPLYTTKRNGTGIGLSLCKKIIADHRGTFCVSSVPGNGTTVSFFLPFILP</sequence>
<dbReference type="Gene3D" id="1.10.287.130">
    <property type="match status" value="1"/>
</dbReference>
<evidence type="ECO:0000256" key="2">
    <source>
        <dbReference type="ARBA" id="ARBA00012438"/>
    </source>
</evidence>
<dbReference type="InterPro" id="IPR036890">
    <property type="entry name" value="HATPase_C_sf"/>
</dbReference>
<dbReference type="EC" id="2.7.13.3" evidence="2"/>
<dbReference type="Pfam" id="PF02518">
    <property type="entry name" value="HATPase_c"/>
    <property type="match status" value="1"/>
</dbReference>
<comment type="caution">
    <text evidence="10">The sequence shown here is derived from an EMBL/GenBank/DDBJ whole genome shotgun (WGS) entry which is preliminary data.</text>
</comment>
<dbReference type="InterPro" id="IPR003594">
    <property type="entry name" value="HATPase_dom"/>
</dbReference>
<keyword evidence="7" id="KW-0067">ATP-binding</keyword>
<dbReference type="InterPro" id="IPR050736">
    <property type="entry name" value="Sensor_HK_Regulatory"/>
</dbReference>